<reference evidence="17" key="1">
    <citation type="submission" date="2017-01" db="EMBL/GenBank/DDBJ databases">
        <title>Comparative genomics of anhydrobiosis in the tardigrade Hypsibius dujardini.</title>
        <authorList>
            <person name="Yoshida Y."/>
            <person name="Koutsovoulos G."/>
            <person name="Laetsch D."/>
            <person name="Stevens L."/>
            <person name="Kumar S."/>
            <person name="Horikawa D."/>
            <person name="Ishino K."/>
            <person name="Komine S."/>
            <person name="Tomita M."/>
            <person name="Blaxter M."/>
            <person name="Arakawa K."/>
        </authorList>
    </citation>
    <scope>NUCLEOTIDE SEQUENCE [LARGE SCALE GENOMIC DNA]</scope>
    <source>
        <strain evidence="17">Z151</strain>
    </source>
</reference>
<evidence type="ECO:0000256" key="7">
    <source>
        <dbReference type="ARBA" id="ARBA00022825"/>
    </source>
</evidence>
<dbReference type="GO" id="GO:0000139">
    <property type="term" value="C:Golgi membrane"/>
    <property type="evidence" value="ECO:0007669"/>
    <property type="project" value="TreeGrafter"/>
</dbReference>
<dbReference type="PANTHER" id="PTHR42884:SF23">
    <property type="entry name" value="FURIN-LIKE PROTEASE 2"/>
    <property type="match status" value="1"/>
</dbReference>
<dbReference type="OrthoDB" id="300641at2759"/>
<gene>
    <name evidence="16" type="ORF">BV898_05336</name>
</gene>
<evidence type="ECO:0000256" key="3">
    <source>
        <dbReference type="ARBA" id="ARBA00022670"/>
    </source>
</evidence>
<dbReference type="InterPro" id="IPR034182">
    <property type="entry name" value="Kexin/furin"/>
</dbReference>
<comment type="caution">
    <text evidence="16">The sequence shown here is derived from an EMBL/GenBank/DDBJ whole genome shotgun (WGS) entry which is preliminary data.</text>
</comment>
<dbReference type="Gene3D" id="3.40.50.200">
    <property type="entry name" value="Peptidase S8/S53 domain"/>
    <property type="match status" value="1"/>
</dbReference>
<dbReference type="Proteomes" id="UP000192578">
    <property type="component" value="Unassembled WGS sequence"/>
</dbReference>
<evidence type="ECO:0000259" key="15">
    <source>
        <dbReference type="PROSITE" id="PS51829"/>
    </source>
</evidence>
<keyword evidence="5" id="KW-0732">Signal</keyword>
<accession>A0A1W0WZW9</accession>
<keyword evidence="9" id="KW-1015">Disulfide bond</keyword>
<dbReference type="GO" id="GO:0016485">
    <property type="term" value="P:protein processing"/>
    <property type="evidence" value="ECO:0007669"/>
    <property type="project" value="TreeGrafter"/>
</dbReference>
<dbReference type="PROSITE" id="PS00137">
    <property type="entry name" value="SUBTILASE_HIS"/>
    <property type="match status" value="1"/>
</dbReference>
<evidence type="ECO:0000256" key="13">
    <source>
        <dbReference type="SAM" id="MobiDB-lite"/>
    </source>
</evidence>
<dbReference type="Pfam" id="PF16470">
    <property type="entry name" value="S8_pro-domain"/>
    <property type="match status" value="1"/>
</dbReference>
<evidence type="ECO:0000256" key="8">
    <source>
        <dbReference type="ARBA" id="ARBA00023145"/>
    </source>
</evidence>
<dbReference type="InterPro" id="IPR002884">
    <property type="entry name" value="P_dom"/>
</dbReference>
<evidence type="ECO:0000256" key="9">
    <source>
        <dbReference type="ARBA" id="ARBA00023157"/>
    </source>
</evidence>
<dbReference type="InterPro" id="IPR008979">
    <property type="entry name" value="Galactose-bd-like_sf"/>
</dbReference>
<dbReference type="InterPro" id="IPR036852">
    <property type="entry name" value="Peptidase_S8/S53_dom_sf"/>
</dbReference>
<feature type="domain" description="P/Homo B" evidence="15">
    <location>
        <begin position="481"/>
        <end position="626"/>
    </location>
</feature>
<evidence type="ECO:0000256" key="14">
    <source>
        <dbReference type="SAM" id="Phobius"/>
    </source>
</evidence>
<dbReference type="PROSITE" id="PS51829">
    <property type="entry name" value="P_HOMO_B"/>
    <property type="match status" value="1"/>
</dbReference>
<name>A0A1W0WZW9_HYPEX</name>
<dbReference type="GO" id="GO:0004252">
    <property type="term" value="F:serine-type endopeptidase activity"/>
    <property type="evidence" value="ECO:0007669"/>
    <property type="project" value="UniProtKB-UniRule"/>
</dbReference>
<keyword evidence="14" id="KW-1133">Transmembrane helix</keyword>
<dbReference type="FunFam" id="2.60.120.260:FF:000006">
    <property type="entry name" value="Proprotein convertase subtilisin/kexin type 5"/>
    <property type="match status" value="1"/>
</dbReference>
<keyword evidence="14" id="KW-0472">Membrane</keyword>
<proteinExistence type="inferred from homology"/>
<dbReference type="InterPro" id="IPR032815">
    <property type="entry name" value="S8_pro-domain"/>
</dbReference>
<dbReference type="InterPro" id="IPR038466">
    <property type="entry name" value="S8_pro-domain_sf"/>
</dbReference>
<dbReference type="InterPro" id="IPR023827">
    <property type="entry name" value="Peptidase_S8_Asp-AS"/>
</dbReference>
<comment type="cofactor">
    <cofactor evidence="1">
        <name>Ca(2+)</name>
        <dbReference type="ChEBI" id="CHEBI:29108"/>
    </cofactor>
</comment>
<dbReference type="Gene3D" id="2.60.120.260">
    <property type="entry name" value="Galactose-binding domain-like"/>
    <property type="match status" value="1"/>
</dbReference>
<dbReference type="EMBL" id="MTYJ01000028">
    <property type="protein sequence ID" value="OQV20757.1"/>
    <property type="molecule type" value="Genomic_DNA"/>
</dbReference>
<dbReference type="FunFam" id="3.40.50.200:FF:000001">
    <property type="entry name" value="Furin 2, isoform B"/>
    <property type="match status" value="1"/>
</dbReference>
<evidence type="ECO:0000256" key="6">
    <source>
        <dbReference type="ARBA" id="ARBA00022801"/>
    </source>
</evidence>
<dbReference type="SUPFAM" id="SSF54897">
    <property type="entry name" value="Protease propeptides/inhibitors"/>
    <property type="match status" value="1"/>
</dbReference>
<keyword evidence="6 12" id="KW-0378">Hydrolase</keyword>
<dbReference type="InterPro" id="IPR022398">
    <property type="entry name" value="Peptidase_S8_His-AS"/>
</dbReference>
<feature type="active site" description="Charge relay system" evidence="11 12">
    <location>
        <position position="188"/>
    </location>
</feature>
<dbReference type="SUPFAM" id="SSF49785">
    <property type="entry name" value="Galactose-binding domain-like"/>
    <property type="match status" value="1"/>
</dbReference>
<comment type="similarity">
    <text evidence="2">Belongs to the peptidase S8 family. Furin subfamily.</text>
</comment>
<keyword evidence="3 12" id="KW-0645">Protease</keyword>
<evidence type="ECO:0000256" key="5">
    <source>
        <dbReference type="ARBA" id="ARBA00022729"/>
    </source>
</evidence>
<feature type="active site" description="Charge relay system" evidence="11 12">
    <location>
        <position position="227"/>
    </location>
</feature>
<evidence type="ECO:0000256" key="10">
    <source>
        <dbReference type="ARBA" id="ARBA00023180"/>
    </source>
</evidence>
<protein>
    <submittedName>
        <fullName evidence="16">Furin-like protease 2</fullName>
    </submittedName>
</protein>
<dbReference type="InterPro" id="IPR015500">
    <property type="entry name" value="Peptidase_S8_subtilisin-rel"/>
</dbReference>
<keyword evidence="7 12" id="KW-0720">Serine protease</keyword>
<feature type="region of interest" description="Disordered" evidence="13">
    <location>
        <begin position="120"/>
        <end position="145"/>
    </location>
</feature>
<keyword evidence="4" id="KW-0165">Cleavage on pair of basic residues</keyword>
<keyword evidence="17" id="KW-1185">Reference proteome</keyword>
<dbReference type="GO" id="GO:0005802">
    <property type="term" value="C:trans-Golgi network"/>
    <property type="evidence" value="ECO:0007669"/>
    <property type="project" value="TreeGrafter"/>
</dbReference>
<dbReference type="SUPFAM" id="SSF52743">
    <property type="entry name" value="Subtilisin-like"/>
    <property type="match status" value="1"/>
</dbReference>
<sequence>MRLRYSCHHVWICFYFVLKQFLLLAVCVPVRGAVNFSNQIAVQIAGGQGNARDLAARNGLHFVAPIGSLRDYYLLEHPRLERRSADHINNIHLNLRNDPEVLWVQRQRLLRRVKRDSVDELQTGGNGNKKRLAVPRPTVAASNSSFTDPLYPQQWYLHKGGRQSFDMNVEKAWARGLSGKGVAVTILDDGLQWQHPDLVQNYDQLSSLDINGRDFDPTPTDDGQNKHGTRCAGEVAAVAGNGICGVGIAFNASIGGVRMLDGDVHDSVEAAALSLNPQHVAIYSASWGPEDDGRTVDGPGLLAARAFTDGVTKGRSGLGSIYVWASGNGGKNDDSCSCDGYANSVYTISVSSAAQDGSKPWYLEECASTLTTTFSSGNSWHQAIVTTDLNTPGNRYEACTVQHTGTSASAPMAAAIFALALEANRNLTWRDMQHLVVRSSNPEPLLDDWTVNSLGRKVSNKFGYGLLDADRLVEQAHSWITVADQHVCSTEGITTARQAINDRIVVDLTTDACLSRSDQTVLTLEHVQAVVSVQSPRRGNLILTLISPQNTTSVLLPRRTLDDSRQGFRNWAFTSVHFWGENPTGRWRLVVEYNDPLRLSQTLHGPLLFPTVLKNFSLLLYGTPERGFTRPPVSFTGPASQVPILIVTPSDATSSGTMLHLPFSLFFSTVIANFCIFKFARF</sequence>
<evidence type="ECO:0000313" key="16">
    <source>
        <dbReference type="EMBL" id="OQV20757.1"/>
    </source>
</evidence>
<keyword evidence="8" id="KW-0865">Zymogen</keyword>
<dbReference type="InterPro" id="IPR000209">
    <property type="entry name" value="Peptidase_S8/S53_dom"/>
</dbReference>
<dbReference type="AlphaFoldDB" id="A0A1W0WZW9"/>
<evidence type="ECO:0000256" key="12">
    <source>
        <dbReference type="PROSITE-ProRule" id="PRU01240"/>
    </source>
</evidence>
<evidence type="ECO:0000256" key="4">
    <source>
        <dbReference type="ARBA" id="ARBA00022685"/>
    </source>
</evidence>
<organism evidence="16 17">
    <name type="scientific">Hypsibius exemplaris</name>
    <name type="common">Freshwater tardigrade</name>
    <dbReference type="NCBI Taxonomy" id="2072580"/>
    <lineage>
        <taxon>Eukaryota</taxon>
        <taxon>Metazoa</taxon>
        <taxon>Ecdysozoa</taxon>
        <taxon>Tardigrada</taxon>
        <taxon>Eutardigrada</taxon>
        <taxon>Parachela</taxon>
        <taxon>Hypsibioidea</taxon>
        <taxon>Hypsibiidae</taxon>
        <taxon>Hypsibius</taxon>
    </lineage>
</organism>
<evidence type="ECO:0000256" key="11">
    <source>
        <dbReference type="PIRSR" id="PIRSR615500-1"/>
    </source>
</evidence>
<keyword evidence="10" id="KW-0325">Glycoprotein</keyword>
<dbReference type="PANTHER" id="PTHR42884">
    <property type="entry name" value="PROPROTEIN CONVERTASE SUBTILISIN/KEXIN-RELATED"/>
    <property type="match status" value="1"/>
</dbReference>
<dbReference type="Pfam" id="PF00082">
    <property type="entry name" value="Peptidase_S8"/>
    <property type="match status" value="1"/>
</dbReference>
<evidence type="ECO:0000256" key="1">
    <source>
        <dbReference type="ARBA" id="ARBA00001913"/>
    </source>
</evidence>
<evidence type="ECO:0000313" key="17">
    <source>
        <dbReference type="Proteomes" id="UP000192578"/>
    </source>
</evidence>
<dbReference type="PRINTS" id="PR00723">
    <property type="entry name" value="SUBTILISIN"/>
</dbReference>
<feature type="transmembrane region" description="Helical" evidence="14">
    <location>
        <begin position="12"/>
        <end position="34"/>
    </location>
</feature>
<dbReference type="PROSITE" id="PS00136">
    <property type="entry name" value="SUBTILASE_ASP"/>
    <property type="match status" value="1"/>
</dbReference>
<dbReference type="CDD" id="cd04059">
    <property type="entry name" value="Peptidases_S8_Protein_convertases_Kexins_Furin-like"/>
    <property type="match status" value="1"/>
</dbReference>
<dbReference type="PROSITE" id="PS51892">
    <property type="entry name" value="SUBTILASE"/>
    <property type="match status" value="1"/>
</dbReference>
<dbReference type="PROSITE" id="PS00138">
    <property type="entry name" value="SUBTILASE_SER"/>
    <property type="match status" value="1"/>
</dbReference>
<feature type="active site" description="Charge relay system" evidence="11 12">
    <location>
        <position position="407"/>
    </location>
</feature>
<dbReference type="Gene3D" id="3.30.70.850">
    <property type="entry name" value="Peptidase S8, pro-domain"/>
    <property type="match status" value="1"/>
</dbReference>
<dbReference type="InterPro" id="IPR023828">
    <property type="entry name" value="Peptidase_S8_Ser-AS"/>
</dbReference>
<evidence type="ECO:0000256" key="2">
    <source>
        <dbReference type="ARBA" id="ARBA00005325"/>
    </source>
</evidence>
<dbReference type="Pfam" id="PF01483">
    <property type="entry name" value="P_proprotein"/>
    <property type="match status" value="1"/>
</dbReference>
<keyword evidence="14" id="KW-0812">Transmembrane</keyword>